<evidence type="ECO:0000256" key="5">
    <source>
        <dbReference type="RuleBase" id="RU361157"/>
    </source>
</evidence>
<feature type="transmembrane region" description="Helical" evidence="5">
    <location>
        <begin position="163"/>
        <end position="182"/>
    </location>
</feature>
<dbReference type="Pfam" id="PF01061">
    <property type="entry name" value="ABC2_membrane"/>
    <property type="match status" value="1"/>
</dbReference>
<keyword evidence="5" id="KW-1003">Cell membrane</keyword>
<keyword evidence="4 5" id="KW-0472">Membrane</keyword>
<dbReference type="PANTHER" id="PTHR43229">
    <property type="entry name" value="NODULATION PROTEIN J"/>
    <property type="match status" value="1"/>
</dbReference>
<name>A0A1S6INZ6_9LACT</name>
<dbReference type="Proteomes" id="UP000188993">
    <property type="component" value="Chromosome"/>
</dbReference>
<dbReference type="InterPro" id="IPR000412">
    <property type="entry name" value="ABC_2_transport"/>
</dbReference>
<feature type="transmembrane region" description="Helical" evidence="5">
    <location>
        <begin position="20"/>
        <end position="40"/>
    </location>
</feature>
<dbReference type="PANTHER" id="PTHR43229:SF2">
    <property type="entry name" value="NODULATION PROTEIN J"/>
    <property type="match status" value="1"/>
</dbReference>
<evidence type="ECO:0000256" key="2">
    <source>
        <dbReference type="ARBA" id="ARBA00022692"/>
    </source>
</evidence>
<dbReference type="STRING" id="708126.BW727_100846"/>
<keyword evidence="3 5" id="KW-1133">Transmembrane helix</keyword>
<evidence type="ECO:0000256" key="3">
    <source>
        <dbReference type="ARBA" id="ARBA00022989"/>
    </source>
</evidence>
<dbReference type="KEGG" id="jda:BW727_100846"/>
<comment type="subcellular location">
    <subcellularLocation>
        <location evidence="5">Cell membrane</location>
        <topology evidence="5">Multi-pass membrane protein</topology>
    </subcellularLocation>
    <subcellularLocation>
        <location evidence="1">Membrane</location>
        <topology evidence="1">Multi-pass membrane protein</topology>
    </subcellularLocation>
</comment>
<feature type="domain" description="ABC transmembrane type-2" evidence="6">
    <location>
        <begin position="16"/>
        <end position="261"/>
    </location>
</feature>
<comment type="similarity">
    <text evidence="5">Belongs to the ABC-2 integral membrane protein family.</text>
</comment>
<dbReference type="EMBL" id="CP019728">
    <property type="protein sequence ID" value="AQS53239.1"/>
    <property type="molecule type" value="Genomic_DNA"/>
</dbReference>
<evidence type="ECO:0000256" key="1">
    <source>
        <dbReference type="ARBA" id="ARBA00004141"/>
    </source>
</evidence>
<protein>
    <recommendedName>
        <fullName evidence="5">Transport permease protein</fullName>
    </recommendedName>
</protein>
<dbReference type="PRINTS" id="PR00164">
    <property type="entry name" value="ABC2TRNSPORT"/>
</dbReference>
<dbReference type="AlphaFoldDB" id="A0A1S6INZ6"/>
<keyword evidence="5" id="KW-0813">Transport</keyword>
<reference evidence="7 8" key="1">
    <citation type="journal article" date="2014" name="Int. J. Syst. Evol. Microbiol.">
        <title>Jeotgalibaca dankookensis gen. nov., sp. nov., a member of the family Carnobacteriaceae, isolated from seujeot (Korean traditional food).</title>
        <authorList>
            <person name="Lee D.G."/>
            <person name="Trujillo M.E."/>
            <person name="Kang H."/>
            <person name="Ahn T.Y."/>
        </authorList>
    </citation>
    <scope>NUCLEOTIDE SEQUENCE [LARGE SCALE GENOMIC DNA]</scope>
    <source>
        <strain evidence="7 8">EX-07</strain>
    </source>
</reference>
<dbReference type="OrthoDB" id="9788252at2"/>
<dbReference type="PIRSF" id="PIRSF006648">
    <property type="entry name" value="DrrB"/>
    <property type="match status" value="1"/>
</dbReference>
<organism evidence="7 8">
    <name type="scientific">Jeotgalibaca dankookensis</name>
    <dbReference type="NCBI Taxonomy" id="708126"/>
    <lineage>
        <taxon>Bacteria</taxon>
        <taxon>Bacillati</taxon>
        <taxon>Bacillota</taxon>
        <taxon>Bacilli</taxon>
        <taxon>Lactobacillales</taxon>
        <taxon>Carnobacteriaceae</taxon>
        <taxon>Jeotgalibaca</taxon>
    </lineage>
</organism>
<dbReference type="InterPro" id="IPR047817">
    <property type="entry name" value="ABC2_TM_bact-type"/>
</dbReference>
<sequence length="279" mass="30621">MKVAYALWLRNIKSFVRDRIRLIISIIIPFFFIYVFSSIFKSDQVENPTAFMLAGVIIVTVFQTSLSIATSTIDDMISGFMKEVLVSPASRLQVAIGQLLSAATIATVQGFLIVIIGLFIGLNFENWLTPLYVIGAMILVGIVFSGLGLFLASKVKSAQTFQLVQQAIVLPFTFLSGAYVPLSLLPSTLRFAAYLNPMTYTTAFFRTIILEQGSVSTARMLQTGLAFDINGFIVTPWLSGLIIAIFGLLFIFLATSSFVQADFSKFSRSSGPKKRPESA</sequence>
<feature type="transmembrane region" description="Helical" evidence="5">
    <location>
        <begin position="52"/>
        <end position="73"/>
    </location>
</feature>
<evidence type="ECO:0000256" key="4">
    <source>
        <dbReference type="ARBA" id="ARBA00023136"/>
    </source>
</evidence>
<feature type="transmembrane region" description="Helical" evidence="5">
    <location>
        <begin position="237"/>
        <end position="259"/>
    </location>
</feature>
<dbReference type="GO" id="GO:0140359">
    <property type="term" value="F:ABC-type transporter activity"/>
    <property type="evidence" value="ECO:0007669"/>
    <property type="project" value="InterPro"/>
</dbReference>
<gene>
    <name evidence="7" type="primary">ybhR_2</name>
    <name evidence="7" type="ORF">BW727_100846</name>
</gene>
<evidence type="ECO:0000313" key="8">
    <source>
        <dbReference type="Proteomes" id="UP000188993"/>
    </source>
</evidence>
<dbReference type="GO" id="GO:0043190">
    <property type="term" value="C:ATP-binding cassette (ABC) transporter complex"/>
    <property type="evidence" value="ECO:0007669"/>
    <property type="project" value="InterPro"/>
</dbReference>
<proteinExistence type="inferred from homology"/>
<evidence type="ECO:0000259" key="6">
    <source>
        <dbReference type="PROSITE" id="PS51012"/>
    </source>
</evidence>
<feature type="transmembrane region" description="Helical" evidence="5">
    <location>
        <begin position="94"/>
        <end position="120"/>
    </location>
</feature>
<dbReference type="PROSITE" id="PS51012">
    <property type="entry name" value="ABC_TM2"/>
    <property type="match status" value="1"/>
</dbReference>
<dbReference type="InterPro" id="IPR051784">
    <property type="entry name" value="Nod_factor_ABC_transporter"/>
</dbReference>
<evidence type="ECO:0000313" key="7">
    <source>
        <dbReference type="EMBL" id="AQS53239.1"/>
    </source>
</evidence>
<keyword evidence="2 5" id="KW-0812">Transmembrane</keyword>
<dbReference type="InterPro" id="IPR013525">
    <property type="entry name" value="ABC2_TM"/>
</dbReference>
<feature type="transmembrane region" description="Helical" evidence="5">
    <location>
        <begin position="132"/>
        <end position="151"/>
    </location>
</feature>
<accession>A0A1S6INZ6</accession>
<dbReference type="RefSeq" id="WP_062469222.1">
    <property type="nucleotide sequence ID" value="NZ_BBYN01000012.1"/>
</dbReference>
<keyword evidence="8" id="KW-1185">Reference proteome</keyword>